<dbReference type="RefSeq" id="WP_088416658.1">
    <property type="nucleotide sequence ID" value="NZ_NJBA01000002.1"/>
</dbReference>
<evidence type="ECO:0000313" key="1">
    <source>
        <dbReference type="EMBL" id="OWP51767.1"/>
    </source>
</evidence>
<gene>
    <name evidence="1" type="ORF">CEG18_05735</name>
</gene>
<dbReference type="PANTHER" id="PTHR35868">
    <property type="entry name" value="DUF2804 DOMAIN-CONTAINING PROTEIN-RELATED"/>
    <property type="match status" value="1"/>
</dbReference>
<sequence>MNTLTRPPTPFAAPLLCDARGRLNSAAVGWSSRPQTLCQLSGNAGRRKRWNHWCINAPGWMLSITIADLDYLGYGAVYFLDLETGQSVHRTQFSPFGLGCQLPDTPNQTHGFEHGQLRLGFDEQPGQLRITACAPNLGGQPLNLSLEVQRPAHLESVNLVVPMGGKCFHACSRQMGLPISGSLTLGHKTYRCSEGQSFAALDFGRGVWPFNTHWTRAAFAAPGGIAGNFGSGWTENSHLSENALWFGGELQPLDGPVDIHQAPHDPLSPWQLRGSEERVELTFTPRKLHRACPRLGPLFAETSQWFGRFDGSLRSADGDLVPVSGALGWIGATHARW</sequence>
<dbReference type="PANTHER" id="PTHR35868:SF3">
    <property type="entry name" value="DUF2804 DOMAIN-CONTAINING PROTEIN"/>
    <property type="match status" value="1"/>
</dbReference>
<protein>
    <recommendedName>
        <fullName evidence="3">DUF2804 domain-containing protein</fullName>
    </recommendedName>
</protein>
<name>A0A246FBS1_PSENT</name>
<comment type="caution">
    <text evidence="1">The sequence shown here is derived from an EMBL/GenBank/DDBJ whole genome shotgun (WGS) entry which is preliminary data.</text>
</comment>
<evidence type="ECO:0000313" key="2">
    <source>
        <dbReference type="Proteomes" id="UP000198145"/>
    </source>
</evidence>
<dbReference type="eggNOG" id="COG3250">
    <property type="taxonomic scope" value="Bacteria"/>
</dbReference>
<evidence type="ECO:0008006" key="3">
    <source>
        <dbReference type="Google" id="ProtNLM"/>
    </source>
</evidence>
<organism evidence="1 2">
    <name type="scientific">Pseudomonas nitroreducens</name>
    <dbReference type="NCBI Taxonomy" id="46680"/>
    <lineage>
        <taxon>Bacteria</taxon>
        <taxon>Pseudomonadati</taxon>
        <taxon>Pseudomonadota</taxon>
        <taxon>Gammaproteobacteria</taxon>
        <taxon>Pseudomonadales</taxon>
        <taxon>Pseudomonadaceae</taxon>
        <taxon>Pseudomonas</taxon>
    </lineage>
</organism>
<reference evidence="1 2" key="1">
    <citation type="submission" date="2017-06" db="EMBL/GenBank/DDBJ databases">
        <title>Draft genome of Pseudomonas nitroreducens DF05.</title>
        <authorList>
            <person name="Iyer R."/>
        </authorList>
    </citation>
    <scope>NUCLEOTIDE SEQUENCE [LARGE SCALE GENOMIC DNA]</scope>
    <source>
        <strain evidence="1 2">DF05</strain>
    </source>
</reference>
<dbReference type="Pfam" id="PF10974">
    <property type="entry name" value="DUF2804"/>
    <property type="match status" value="1"/>
</dbReference>
<proteinExistence type="predicted"/>
<dbReference type="Proteomes" id="UP000198145">
    <property type="component" value="Unassembled WGS sequence"/>
</dbReference>
<dbReference type="AlphaFoldDB" id="A0A246FBS1"/>
<dbReference type="InterPro" id="IPR021243">
    <property type="entry name" value="DUF2804"/>
</dbReference>
<dbReference type="EMBL" id="NJBA01000002">
    <property type="protein sequence ID" value="OWP51767.1"/>
    <property type="molecule type" value="Genomic_DNA"/>
</dbReference>
<dbReference type="STRING" id="46680.GCA_000807755_05471"/>
<accession>A0A246FBS1</accession>